<name>A0ABY9X8Z3_9BACT</name>
<dbReference type="Gene3D" id="1.10.101.10">
    <property type="entry name" value="PGBD-like superfamily/PGBD"/>
    <property type="match status" value="1"/>
</dbReference>
<feature type="domain" description="Peptidoglycan binding-like" evidence="1">
    <location>
        <begin position="153"/>
        <end position="202"/>
    </location>
</feature>
<keyword evidence="3" id="KW-1185">Reference proteome</keyword>
<dbReference type="Proteomes" id="UP001611383">
    <property type="component" value="Chromosome"/>
</dbReference>
<dbReference type="EMBL" id="CP043494">
    <property type="protein sequence ID" value="WNG51866.1"/>
    <property type="molecule type" value="Genomic_DNA"/>
</dbReference>
<accession>A0ABY9X8Z3</accession>
<dbReference type="InterPro" id="IPR002477">
    <property type="entry name" value="Peptidoglycan-bd-like"/>
</dbReference>
<evidence type="ECO:0000259" key="1">
    <source>
        <dbReference type="Pfam" id="PF01471"/>
    </source>
</evidence>
<proteinExistence type="predicted"/>
<dbReference type="SUPFAM" id="SSF47090">
    <property type="entry name" value="PGBD-like"/>
    <property type="match status" value="1"/>
</dbReference>
<evidence type="ECO:0000313" key="3">
    <source>
        <dbReference type="Proteomes" id="UP001611383"/>
    </source>
</evidence>
<gene>
    <name evidence="2" type="ORF">F0U60_52985</name>
</gene>
<protein>
    <submittedName>
        <fullName evidence="2">Peptidoglycan-binding protein</fullName>
    </submittedName>
</protein>
<organism evidence="2 3">
    <name type="scientific">Archangium minus</name>
    <dbReference type="NCBI Taxonomy" id="83450"/>
    <lineage>
        <taxon>Bacteria</taxon>
        <taxon>Pseudomonadati</taxon>
        <taxon>Myxococcota</taxon>
        <taxon>Myxococcia</taxon>
        <taxon>Myxococcales</taxon>
        <taxon>Cystobacterineae</taxon>
        <taxon>Archangiaceae</taxon>
        <taxon>Archangium</taxon>
    </lineage>
</organism>
<dbReference type="InterPro" id="IPR036365">
    <property type="entry name" value="PGBD-like_sf"/>
</dbReference>
<reference evidence="2 3" key="1">
    <citation type="submission" date="2019-08" db="EMBL/GenBank/DDBJ databases">
        <title>Archangium and Cystobacter genomes.</title>
        <authorList>
            <person name="Chen I.-C.K."/>
            <person name="Wielgoss S."/>
        </authorList>
    </citation>
    <scope>NUCLEOTIDE SEQUENCE [LARGE SCALE GENOMIC DNA]</scope>
    <source>
        <strain evidence="2 3">Cbm 6</strain>
    </source>
</reference>
<dbReference type="InterPro" id="IPR036366">
    <property type="entry name" value="PGBDSf"/>
</dbReference>
<evidence type="ECO:0000313" key="2">
    <source>
        <dbReference type="EMBL" id="WNG51866.1"/>
    </source>
</evidence>
<dbReference type="Pfam" id="PF01471">
    <property type="entry name" value="PG_binding_1"/>
    <property type="match status" value="1"/>
</dbReference>
<sequence length="208" mass="23103">MSIARQYGLANWRTLYEHPDNETLRRNRPNPNVLFPGDVVVVPDPKPKTVSRVTGRTHTFQVSLPRKELRLTLRDVRDKPFENAHVELEVDGRFWPPPEGQEAWTTDGEGLLAVPVPIGARSVVLAIGDFKVRLRLSHLNPLRDIPEGNLSGVQARLRNLGYDGGTGEGHMGPSIRAALALFQSDQGLEVTGKPDDATLRKLEELHSS</sequence>
<dbReference type="RefSeq" id="WP_395812169.1">
    <property type="nucleotide sequence ID" value="NZ_CP043494.1"/>
</dbReference>